<organism evidence="4 5">
    <name type="scientific">Acetobacter aceti</name>
    <dbReference type="NCBI Taxonomy" id="435"/>
    <lineage>
        <taxon>Bacteria</taxon>
        <taxon>Pseudomonadati</taxon>
        <taxon>Pseudomonadota</taxon>
        <taxon>Alphaproteobacteria</taxon>
        <taxon>Acetobacterales</taxon>
        <taxon>Acetobacteraceae</taxon>
        <taxon>Acetobacter</taxon>
        <taxon>Acetobacter subgen. Acetobacter</taxon>
    </lineage>
</organism>
<evidence type="ECO:0000256" key="2">
    <source>
        <dbReference type="ARBA" id="ARBA00024200"/>
    </source>
</evidence>
<dbReference type="PANTHER" id="PTHR33359">
    <property type="entry name" value="MOLYBDOPTERIN SYNTHASE SULFUR CARRIER SUBUNIT"/>
    <property type="match status" value="1"/>
</dbReference>
<dbReference type="SUPFAM" id="SSF54285">
    <property type="entry name" value="MoaD/ThiS"/>
    <property type="match status" value="1"/>
</dbReference>
<comment type="similarity">
    <text evidence="2">Belongs to the MoaD family.</text>
</comment>
<evidence type="ECO:0000313" key="4">
    <source>
        <dbReference type="EMBL" id="BCI66176.1"/>
    </source>
</evidence>
<dbReference type="Proteomes" id="UP000515220">
    <property type="component" value="Chromosome"/>
</dbReference>
<proteinExistence type="inferred from homology"/>
<accession>A0A6S6PGV1</accession>
<keyword evidence="1" id="KW-0547">Nucleotide-binding</keyword>
<gene>
    <name evidence="4" type="ORF">AAJCM20276_08000</name>
</gene>
<evidence type="ECO:0000256" key="1">
    <source>
        <dbReference type="ARBA" id="ARBA00022741"/>
    </source>
</evidence>
<dbReference type="InterPro" id="IPR044672">
    <property type="entry name" value="MOCS2A"/>
</dbReference>
<dbReference type="GO" id="GO:0006777">
    <property type="term" value="P:Mo-molybdopterin cofactor biosynthetic process"/>
    <property type="evidence" value="ECO:0007669"/>
    <property type="project" value="InterPro"/>
</dbReference>
<sequence>MPRIELEYFAQLGEQAGRRAETRETSETTAAALYEELRAAYGFALPVGQMRVAVNAAFRPWTQSLKEGDHVVFIPPVSGG</sequence>
<evidence type="ECO:0000313" key="5">
    <source>
        <dbReference type="Proteomes" id="UP000515220"/>
    </source>
</evidence>
<protein>
    <recommendedName>
        <fullName evidence="3">Molybdopterin synthase sulfur carrier subunit</fullName>
    </recommendedName>
</protein>
<name>A0A6S6PGV1_ACEAC</name>
<dbReference type="InterPro" id="IPR003749">
    <property type="entry name" value="ThiS/MoaD-like"/>
</dbReference>
<dbReference type="RefSeq" id="WP_099349156.1">
    <property type="nucleotide sequence ID" value="NZ_AP023326.1"/>
</dbReference>
<dbReference type="InterPro" id="IPR016155">
    <property type="entry name" value="Mopterin_synth/thiamin_S_b"/>
</dbReference>
<dbReference type="GO" id="GO:1990133">
    <property type="term" value="C:molybdopterin adenylyltransferase complex"/>
    <property type="evidence" value="ECO:0007669"/>
    <property type="project" value="TreeGrafter"/>
</dbReference>
<evidence type="ECO:0000256" key="3">
    <source>
        <dbReference type="ARBA" id="ARBA00024247"/>
    </source>
</evidence>
<dbReference type="InterPro" id="IPR012675">
    <property type="entry name" value="Beta-grasp_dom_sf"/>
</dbReference>
<dbReference type="CDD" id="cd00754">
    <property type="entry name" value="Ubl_MoaD"/>
    <property type="match status" value="1"/>
</dbReference>
<dbReference type="Pfam" id="PF02597">
    <property type="entry name" value="ThiS"/>
    <property type="match status" value="1"/>
</dbReference>
<dbReference type="EMBL" id="AP023326">
    <property type="protein sequence ID" value="BCI66176.1"/>
    <property type="molecule type" value="Genomic_DNA"/>
</dbReference>
<dbReference type="GO" id="GO:0000166">
    <property type="term" value="F:nucleotide binding"/>
    <property type="evidence" value="ECO:0007669"/>
    <property type="project" value="UniProtKB-KW"/>
</dbReference>
<reference evidence="4 5" key="1">
    <citation type="submission" date="2020-07" db="EMBL/GenBank/DDBJ databases">
        <title>Complete Genome Sequence of an acetic acid bacterium, Acetobacter aceti JCM20276.</title>
        <authorList>
            <person name="Hirose Y."/>
            <person name="Mihara H."/>
        </authorList>
    </citation>
    <scope>NUCLEOTIDE SEQUENCE [LARGE SCALE GENOMIC DNA]</scope>
    <source>
        <strain evidence="4 5">JCM20276</strain>
    </source>
</reference>
<dbReference type="Gene3D" id="3.10.20.30">
    <property type="match status" value="1"/>
</dbReference>
<dbReference type="PANTHER" id="PTHR33359:SF1">
    <property type="entry name" value="MOLYBDOPTERIN SYNTHASE SULFUR CARRIER SUBUNIT"/>
    <property type="match status" value="1"/>
</dbReference>
<dbReference type="AlphaFoldDB" id="A0A6S6PGV1"/>